<dbReference type="CDD" id="cd02440">
    <property type="entry name" value="AdoMet_MTases"/>
    <property type="match status" value="1"/>
</dbReference>
<organism evidence="1 2">
    <name type="scientific">Pandoraea horticolens</name>
    <dbReference type="NCBI Taxonomy" id="2508298"/>
    <lineage>
        <taxon>Bacteria</taxon>
        <taxon>Pseudomonadati</taxon>
        <taxon>Pseudomonadota</taxon>
        <taxon>Betaproteobacteria</taxon>
        <taxon>Burkholderiales</taxon>
        <taxon>Burkholderiaceae</taxon>
        <taxon>Pandoraea</taxon>
    </lineage>
</organism>
<keyword evidence="2" id="KW-1185">Reference proteome</keyword>
<keyword evidence="1" id="KW-0830">Ubiquinone</keyword>
<evidence type="ECO:0000313" key="2">
    <source>
        <dbReference type="Proteomes" id="UP000343317"/>
    </source>
</evidence>
<sequence>MSKTSTPDTIEMRACIACGSTAPKQHLYEKEGLPIYRCGICGLGSTDVSNFDPKAYYDENYFNGNLHDGYADYQASESVLRHDFSKIVSVLKGYNPHGGTLLELGCAYGFFLNVAREHFDVYGIEICEDAVHACNARGLANVKHGSAQPQELQAMPRPDTAVLLDVIEHLETPQTVIETVARQLKPGGTVLLTTGDFASWPARLFGKNWRLMTPPQHLWFFTPKSLAALGARYGLEIVTIEHPARRIPLSLILFQLCRLFRLPTKPVKFLSSIGIPLNSFDGLRVVFRKTAAAA</sequence>
<keyword evidence="1" id="KW-0808">Transferase</keyword>
<dbReference type="EMBL" id="CABPSM010000006">
    <property type="protein sequence ID" value="VVE06403.1"/>
    <property type="molecule type" value="Genomic_DNA"/>
</dbReference>
<dbReference type="Proteomes" id="UP000343317">
    <property type="component" value="Unassembled WGS sequence"/>
</dbReference>
<dbReference type="RefSeq" id="WP_150620704.1">
    <property type="nucleotide sequence ID" value="NZ_CABPSM010000006.1"/>
</dbReference>
<dbReference type="GO" id="GO:0032259">
    <property type="term" value="P:methylation"/>
    <property type="evidence" value="ECO:0007669"/>
    <property type="project" value="UniProtKB-KW"/>
</dbReference>
<reference evidence="1 2" key="1">
    <citation type="submission" date="2019-08" db="EMBL/GenBank/DDBJ databases">
        <authorList>
            <person name="Peeters C."/>
        </authorList>
    </citation>
    <scope>NUCLEOTIDE SEQUENCE [LARGE SCALE GENOMIC DNA]</scope>
    <source>
        <strain evidence="1 2">LMG 31112</strain>
    </source>
</reference>
<dbReference type="InterPro" id="IPR029063">
    <property type="entry name" value="SAM-dependent_MTases_sf"/>
</dbReference>
<evidence type="ECO:0000313" key="1">
    <source>
        <dbReference type="EMBL" id="VVE06403.1"/>
    </source>
</evidence>
<keyword evidence="1" id="KW-0489">Methyltransferase</keyword>
<dbReference type="EC" id="2.1.1.222" evidence="1"/>
<gene>
    <name evidence="1" type="primary">ubiG_1</name>
    <name evidence="1" type="ORF">PHO31112_02394</name>
</gene>
<name>A0A5E4V3P0_9BURK</name>
<protein>
    <submittedName>
        <fullName evidence="1">Ubiquinone biosynthesis O-methyltransferase</fullName>
        <ecNumber evidence="1">2.1.1.222</ecNumber>
    </submittedName>
</protein>
<dbReference type="AlphaFoldDB" id="A0A5E4V3P0"/>
<dbReference type="Gene3D" id="3.40.50.150">
    <property type="entry name" value="Vaccinia Virus protein VP39"/>
    <property type="match status" value="1"/>
</dbReference>
<proteinExistence type="predicted"/>
<accession>A0A5E4V3P0</accession>
<dbReference type="GO" id="GO:0102208">
    <property type="term" value="F:2-polyprenyl-6-hydroxyphenol methylase activity"/>
    <property type="evidence" value="ECO:0007669"/>
    <property type="project" value="UniProtKB-EC"/>
</dbReference>
<dbReference type="PANTHER" id="PTHR43861:SF6">
    <property type="entry name" value="METHYLTRANSFERASE TYPE 11"/>
    <property type="match status" value="1"/>
</dbReference>
<dbReference type="Pfam" id="PF13489">
    <property type="entry name" value="Methyltransf_23"/>
    <property type="match status" value="1"/>
</dbReference>
<dbReference type="SUPFAM" id="SSF53335">
    <property type="entry name" value="S-adenosyl-L-methionine-dependent methyltransferases"/>
    <property type="match status" value="1"/>
</dbReference>
<dbReference type="PANTHER" id="PTHR43861">
    <property type="entry name" value="TRANS-ACONITATE 2-METHYLTRANSFERASE-RELATED"/>
    <property type="match status" value="1"/>
</dbReference>